<name>A0A7I8D922_9BACL</name>
<evidence type="ECO:0000259" key="4">
    <source>
        <dbReference type="Pfam" id="PF05193"/>
    </source>
</evidence>
<sequence>MFYKRTLTNGMRLVVEEIPSVRSVSLGVWIHTGSRDESQSTNGISHFLEHMMFKGTEKRSARQIAELFDGIGGHVNAFTSKEYTCYYAKVLDEHFSIALETIADMLLNSKFDSEELAKERKVIIEEIKMYEDTPDDQVHDLMAATIYPDHTLGYTILGPEANLLSFTRDDIVNYVKARYTPDNMVLAVAGNVQIDEVHQAAEQFFSGLSGKCQQIDHRPPVFHANRQVRQKATEQAHICLSTTGFAFDAPEVYPLILLNNIVGGSSSSRLFQEIREERGMAYSVYSYYASYRDGGTFGVYAGTSPDQAQQVVDLTYQILAAVADKGVTEEELRKAKEQVKGSLMLSLESTVSRMNRVGKNELLLNKQVTLDETINRINEVSIDRLKQIAGQICGGPWAMAAIGPFNELNLPE</sequence>
<dbReference type="RefSeq" id="WP_318978581.1">
    <property type="nucleotide sequence ID" value="NZ_AP023366.1"/>
</dbReference>
<accession>A0A7I8D922</accession>
<evidence type="ECO:0000259" key="3">
    <source>
        <dbReference type="Pfam" id="PF00675"/>
    </source>
</evidence>
<dbReference type="InterPro" id="IPR011249">
    <property type="entry name" value="Metalloenz_LuxS/M16"/>
</dbReference>
<evidence type="ECO:0000313" key="6">
    <source>
        <dbReference type="Proteomes" id="UP000593802"/>
    </source>
</evidence>
<dbReference type="SUPFAM" id="SSF63411">
    <property type="entry name" value="LuxS/MPP-like metallohydrolase"/>
    <property type="match status" value="2"/>
</dbReference>
<evidence type="ECO:0000256" key="2">
    <source>
        <dbReference type="RuleBase" id="RU004447"/>
    </source>
</evidence>
<dbReference type="Gene3D" id="3.30.830.10">
    <property type="entry name" value="Metalloenzyme, LuxS/M16 peptidase-like"/>
    <property type="match status" value="2"/>
</dbReference>
<dbReference type="GO" id="GO:0004222">
    <property type="term" value="F:metalloendopeptidase activity"/>
    <property type="evidence" value="ECO:0007669"/>
    <property type="project" value="InterPro"/>
</dbReference>
<evidence type="ECO:0000256" key="1">
    <source>
        <dbReference type="ARBA" id="ARBA00007261"/>
    </source>
</evidence>
<comment type="similarity">
    <text evidence="1 2">Belongs to the peptidase M16 family.</text>
</comment>
<dbReference type="PANTHER" id="PTHR11851">
    <property type="entry name" value="METALLOPROTEASE"/>
    <property type="match status" value="1"/>
</dbReference>
<evidence type="ECO:0000313" key="5">
    <source>
        <dbReference type="EMBL" id="BCJ85316.1"/>
    </source>
</evidence>
<dbReference type="InterPro" id="IPR050361">
    <property type="entry name" value="MPP/UQCRC_Complex"/>
</dbReference>
<reference evidence="5 6" key="1">
    <citation type="submission" date="2020-08" db="EMBL/GenBank/DDBJ databases">
        <title>Complete Genome Sequence of Effusibacillus dendaii Strain skT53, Isolated from Farmland soil.</title>
        <authorList>
            <person name="Konishi T."/>
            <person name="Kawasaki H."/>
        </authorList>
    </citation>
    <scope>NUCLEOTIDE SEQUENCE [LARGE SCALE GENOMIC DNA]</scope>
    <source>
        <strain evidence="6">skT53</strain>
    </source>
</reference>
<gene>
    <name evidence="5" type="ORF">skT53_03010</name>
</gene>
<dbReference type="Pfam" id="PF05193">
    <property type="entry name" value="Peptidase_M16_C"/>
    <property type="match status" value="1"/>
</dbReference>
<organism evidence="5 6">
    <name type="scientific">Effusibacillus dendaii</name>
    <dbReference type="NCBI Taxonomy" id="2743772"/>
    <lineage>
        <taxon>Bacteria</taxon>
        <taxon>Bacillati</taxon>
        <taxon>Bacillota</taxon>
        <taxon>Bacilli</taxon>
        <taxon>Bacillales</taxon>
        <taxon>Alicyclobacillaceae</taxon>
        <taxon>Effusibacillus</taxon>
    </lineage>
</organism>
<dbReference type="FunFam" id="3.30.830.10:FF:000008">
    <property type="entry name" value="Mitochondrial-processing peptidase subunit beta"/>
    <property type="match status" value="1"/>
</dbReference>
<proteinExistence type="inferred from homology"/>
<feature type="domain" description="Peptidase M16 N-terminal" evidence="3">
    <location>
        <begin position="13"/>
        <end position="160"/>
    </location>
</feature>
<dbReference type="GO" id="GO:0046872">
    <property type="term" value="F:metal ion binding"/>
    <property type="evidence" value="ECO:0007669"/>
    <property type="project" value="InterPro"/>
</dbReference>
<dbReference type="KEGG" id="eff:skT53_03010"/>
<dbReference type="Proteomes" id="UP000593802">
    <property type="component" value="Chromosome"/>
</dbReference>
<feature type="domain" description="Peptidase M16 C-terminal" evidence="4">
    <location>
        <begin position="165"/>
        <end position="338"/>
    </location>
</feature>
<dbReference type="AlphaFoldDB" id="A0A7I8D922"/>
<keyword evidence="6" id="KW-1185">Reference proteome</keyword>
<dbReference type="GO" id="GO:0006508">
    <property type="term" value="P:proteolysis"/>
    <property type="evidence" value="ECO:0007669"/>
    <property type="project" value="InterPro"/>
</dbReference>
<protein>
    <submittedName>
        <fullName evidence="5">Peptidase M16</fullName>
    </submittedName>
</protein>
<dbReference type="PROSITE" id="PS00143">
    <property type="entry name" value="INSULINASE"/>
    <property type="match status" value="1"/>
</dbReference>
<dbReference type="InterPro" id="IPR001431">
    <property type="entry name" value="Pept_M16_Zn_BS"/>
</dbReference>
<dbReference type="PANTHER" id="PTHR11851:SF49">
    <property type="entry name" value="MITOCHONDRIAL-PROCESSING PEPTIDASE SUBUNIT ALPHA"/>
    <property type="match status" value="1"/>
</dbReference>
<dbReference type="InterPro" id="IPR011765">
    <property type="entry name" value="Pept_M16_N"/>
</dbReference>
<dbReference type="Pfam" id="PF00675">
    <property type="entry name" value="Peptidase_M16"/>
    <property type="match status" value="1"/>
</dbReference>
<dbReference type="InterPro" id="IPR007863">
    <property type="entry name" value="Peptidase_M16_C"/>
</dbReference>
<dbReference type="EMBL" id="AP023366">
    <property type="protein sequence ID" value="BCJ85316.1"/>
    <property type="molecule type" value="Genomic_DNA"/>
</dbReference>